<feature type="compositionally biased region" description="Low complexity" evidence="1">
    <location>
        <begin position="28"/>
        <end position="51"/>
    </location>
</feature>
<keyword evidence="3" id="KW-1185">Reference proteome</keyword>
<reference evidence="2 3" key="1">
    <citation type="submission" date="2024-05" db="EMBL/GenBank/DDBJ databases">
        <title>Genome sequencing and assembly of Indian major carp, Cirrhinus mrigala (Hamilton, 1822).</title>
        <authorList>
            <person name="Mohindra V."/>
            <person name="Chowdhury L.M."/>
            <person name="Lal K."/>
            <person name="Jena J.K."/>
        </authorList>
    </citation>
    <scope>NUCLEOTIDE SEQUENCE [LARGE SCALE GENOMIC DNA]</scope>
    <source>
        <strain evidence="2">CM1030</strain>
        <tissue evidence="2">Blood</tissue>
    </source>
</reference>
<evidence type="ECO:0000313" key="2">
    <source>
        <dbReference type="EMBL" id="KAL0174421.1"/>
    </source>
</evidence>
<organism evidence="2 3">
    <name type="scientific">Cirrhinus mrigala</name>
    <name type="common">Mrigala</name>
    <dbReference type="NCBI Taxonomy" id="683832"/>
    <lineage>
        <taxon>Eukaryota</taxon>
        <taxon>Metazoa</taxon>
        <taxon>Chordata</taxon>
        <taxon>Craniata</taxon>
        <taxon>Vertebrata</taxon>
        <taxon>Euteleostomi</taxon>
        <taxon>Actinopterygii</taxon>
        <taxon>Neopterygii</taxon>
        <taxon>Teleostei</taxon>
        <taxon>Ostariophysi</taxon>
        <taxon>Cypriniformes</taxon>
        <taxon>Cyprinidae</taxon>
        <taxon>Labeoninae</taxon>
        <taxon>Labeonini</taxon>
        <taxon>Cirrhinus</taxon>
    </lineage>
</organism>
<dbReference type="AlphaFoldDB" id="A0ABD0PNX6"/>
<dbReference type="Proteomes" id="UP001529510">
    <property type="component" value="Unassembled WGS sequence"/>
</dbReference>
<sequence>PSCLGRCSGRHCTSFTPSARAWRPWLSNPPSTSPATTTSRSLSSTSSPGFS</sequence>
<evidence type="ECO:0000256" key="1">
    <source>
        <dbReference type="SAM" id="MobiDB-lite"/>
    </source>
</evidence>
<feature type="non-terminal residue" evidence="2">
    <location>
        <position position="51"/>
    </location>
</feature>
<gene>
    <name evidence="2" type="ORF">M9458_030389</name>
</gene>
<comment type="caution">
    <text evidence="2">The sequence shown here is derived from an EMBL/GenBank/DDBJ whole genome shotgun (WGS) entry which is preliminary data.</text>
</comment>
<proteinExistence type="predicted"/>
<dbReference type="EMBL" id="JAMKFB020000015">
    <property type="protein sequence ID" value="KAL0174421.1"/>
    <property type="molecule type" value="Genomic_DNA"/>
</dbReference>
<evidence type="ECO:0000313" key="3">
    <source>
        <dbReference type="Proteomes" id="UP001529510"/>
    </source>
</evidence>
<protein>
    <submittedName>
        <fullName evidence="2">Uncharacterized protein</fullName>
    </submittedName>
</protein>
<feature type="non-terminal residue" evidence="2">
    <location>
        <position position="1"/>
    </location>
</feature>
<feature type="region of interest" description="Disordered" evidence="1">
    <location>
        <begin position="23"/>
        <end position="51"/>
    </location>
</feature>
<name>A0ABD0PNX6_CIRMR</name>
<accession>A0ABD0PNX6</accession>